<proteinExistence type="inferred from homology"/>
<keyword evidence="6" id="KW-0472">Membrane</keyword>
<dbReference type="PANTHER" id="PTHR30026:SF20">
    <property type="entry name" value="OUTER MEMBRANE PROTEIN TOLC"/>
    <property type="match status" value="1"/>
</dbReference>
<name>A0A2N3IG76_9BACT</name>
<keyword evidence="11" id="KW-1185">Reference proteome</keyword>
<dbReference type="Pfam" id="PF02321">
    <property type="entry name" value="OEP"/>
    <property type="match status" value="2"/>
</dbReference>
<dbReference type="SUPFAM" id="SSF56954">
    <property type="entry name" value="Outer membrane efflux proteins (OEP)"/>
    <property type="match status" value="1"/>
</dbReference>
<accession>A0A2N3IG76</accession>
<comment type="caution">
    <text evidence="10">The sequence shown here is derived from an EMBL/GenBank/DDBJ whole genome shotgun (WGS) entry which is preliminary data.</text>
</comment>
<keyword evidence="8" id="KW-0175">Coiled coil</keyword>
<evidence type="ECO:0000256" key="9">
    <source>
        <dbReference type="SAM" id="SignalP"/>
    </source>
</evidence>
<dbReference type="OrthoDB" id="367883at2"/>
<keyword evidence="3" id="KW-0813">Transport</keyword>
<reference evidence="10 11" key="1">
    <citation type="submission" date="2017-06" db="EMBL/GenBank/DDBJ databases">
        <title>Raineya orbicola gen. nov., sp. nov. a slightly thermophilic bacterium of the phylum Bacteroidetes and the description of Raineyaceae fam. nov.</title>
        <authorList>
            <person name="Albuquerque L."/>
            <person name="Polonia A.R.M."/>
            <person name="Barroso C."/>
            <person name="Froufe H.J.C."/>
            <person name="Lage O."/>
            <person name="Lobo-Da-Cunha A."/>
            <person name="Egas C."/>
            <person name="Da Costa M.S."/>
        </authorList>
    </citation>
    <scope>NUCLEOTIDE SEQUENCE [LARGE SCALE GENOMIC DNA]</scope>
    <source>
        <strain evidence="10 11">SPSPC-11</strain>
    </source>
</reference>
<evidence type="ECO:0000256" key="2">
    <source>
        <dbReference type="ARBA" id="ARBA00007613"/>
    </source>
</evidence>
<protein>
    <submittedName>
        <fullName evidence="10">Outer membrane efflux protein</fullName>
    </submittedName>
</protein>
<dbReference type="PANTHER" id="PTHR30026">
    <property type="entry name" value="OUTER MEMBRANE PROTEIN TOLC"/>
    <property type="match status" value="1"/>
</dbReference>
<evidence type="ECO:0000256" key="3">
    <source>
        <dbReference type="ARBA" id="ARBA00022448"/>
    </source>
</evidence>
<keyword evidence="7" id="KW-0998">Cell outer membrane</keyword>
<keyword evidence="9" id="KW-0732">Signal</keyword>
<dbReference type="GO" id="GO:0015562">
    <property type="term" value="F:efflux transmembrane transporter activity"/>
    <property type="evidence" value="ECO:0007669"/>
    <property type="project" value="InterPro"/>
</dbReference>
<evidence type="ECO:0000256" key="7">
    <source>
        <dbReference type="ARBA" id="ARBA00023237"/>
    </source>
</evidence>
<dbReference type="InterPro" id="IPR003423">
    <property type="entry name" value="OMP_efflux"/>
</dbReference>
<dbReference type="InterPro" id="IPR051906">
    <property type="entry name" value="TolC-like"/>
</dbReference>
<keyword evidence="5" id="KW-0812">Transmembrane</keyword>
<organism evidence="10 11">
    <name type="scientific">Raineya orbicola</name>
    <dbReference type="NCBI Taxonomy" id="2016530"/>
    <lineage>
        <taxon>Bacteria</taxon>
        <taxon>Pseudomonadati</taxon>
        <taxon>Bacteroidota</taxon>
        <taxon>Cytophagia</taxon>
        <taxon>Cytophagales</taxon>
        <taxon>Raineyaceae</taxon>
        <taxon>Raineya</taxon>
    </lineage>
</organism>
<evidence type="ECO:0000256" key="1">
    <source>
        <dbReference type="ARBA" id="ARBA00004442"/>
    </source>
</evidence>
<feature type="chain" id="PRO_5014904310" evidence="9">
    <location>
        <begin position="22"/>
        <end position="456"/>
    </location>
</feature>
<dbReference type="Proteomes" id="UP000233387">
    <property type="component" value="Unassembled WGS sequence"/>
</dbReference>
<evidence type="ECO:0000313" key="11">
    <source>
        <dbReference type="Proteomes" id="UP000233387"/>
    </source>
</evidence>
<evidence type="ECO:0000256" key="5">
    <source>
        <dbReference type="ARBA" id="ARBA00022692"/>
    </source>
</evidence>
<dbReference type="RefSeq" id="WP_133121529.1">
    <property type="nucleotide sequence ID" value="NZ_NKXO01000019.1"/>
</dbReference>
<sequence length="456" mass="51376">MKKFILNFGFLGLLLWQNAFAQEKRTMTLEQCIAYAYQNTALMQKSMLDEQIAQAQNQEYLGIGLPQINGSAQMLYNFELRPAFLPAFFLAQSSGTPPDPDAEFVAVRGIFAPRYQGDVGITISQLIFNGSYFVGLQAAKKNKELTKQNSQANKVTTAENVSKAYYSLLVANERAKLIDANIARLDSLIKDVKALNKQGLAEKIEVSRLEVTANNLRAEKMKVERLIELSKELLKFQMGMPVQEEFEVAGSIRDYQLEQIPDGEVPNEYRNRIEYQILETAITLNKLNLKNKQMGAYPSLVAIGQMGYATGARYFSNVGDFSNRWLGYGTVGLQLNVPLFSGMQRKYQIQQSRLELLKLEQDKQNLQKTIDFQTRQAQITLKNALTTLDAQKRNMELAKEVLRVSQVKYKQGVGSSVEIINAETAYKEAETNYFTALYDALIAKVDLDKAIGKLGK</sequence>
<dbReference type="GO" id="GO:0009279">
    <property type="term" value="C:cell outer membrane"/>
    <property type="evidence" value="ECO:0007669"/>
    <property type="project" value="UniProtKB-SubCell"/>
</dbReference>
<dbReference type="AlphaFoldDB" id="A0A2N3IG76"/>
<gene>
    <name evidence="10" type="ORF">Rain11_1371</name>
</gene>
<evidence type="ECO:0000256" key="8">
    <source>
        <dbReference type="SAM" id="Coils"/>
    </source>
</evidence>
<feature type="coiled-coil region" evidence="8">
    <location>
        <begin position="206"/>
        <end position="233"/>
    </location>
</feature>
<keyword evidence="4" id="KW-1134">Transmembrane beta strand</keyword>
<dbReference type="EMBL" id="NKXO01000019">
    <property type="protein sequence ID" value="PKQ69326.1"/>
    <property type="molecule type" value="Genomic_DNA"/>
</dbReference>
<dbReference type="GO" id="GO:0015288">
    <property type="term" value="F:porin activity"/>
    <property type="evidence" value="ECO:0007669"/>
    <property type="project" value="TreeGrafter"/>
</dbReference>
<dbReference type="GO" id="GO:1990281">
    <property type="term" value="C:efflux pump complex"/>
    <property type="evidence" value="ECO:0007669"/>
    <property type="project" value="TreeGrafter"/>
</dbReference>
<comment type="subcellular location">
    <subcellularLocation>
        <location evidence="1">Cell outer membrane</location>
    </subcellularLocation>
</comment>
<evidence type="ECO:0000313" key="10">
    <source>
        <dbReference type="EMBL" id="PKQ69326.1"/>
    </source>
</evidence>
<feature type="coiled-coil region" evidence="8">
    <location>
        <begin position="349"/>
        <end position="401"/>
    </location>
</feature>
<evidence type="ECO:0000256" key="4">
    <source>
        <dbReference type="ARBA" id="ARBA00022452"/>
    </source>
</evidence>
<evidence type="ECO:0000256" key="6">
    <source>
        <dbReference type="ARBA" id="ARBA00023136"/>
    </source>
</evidence>
<comment type="similarity">
    <text evidence="2">Belongs to the outer membrane factor (OMF) (TC 1.B.17) family.</text>
</comment>
<dbReference type="Gene3D" id="1.20.1600.10">
    <property type="entry name" value="Outer membrane efflux proteins (OEP)"/>
    <property type="match status" value="1"/>
</dbReference>
<feature type="signal peptide" evidence="9">
    <location>
        <begin position="1"/>
        <end position="21"/>
    </location>
</feature>